<gene>
    <name evidence="4" type="ORF">QRX50_02240</name>
</gene>
<evidence type="ECO:0000313" key="4">
    <source>
        <dbReference type="EMBL" id="WIX79647.1"/>
    </source>
</evidence>
<protein>
    <submittedName>
        <fullName evidence="4">O-methyltransferase</fullName>
        <ecNumber evidence="4">2.1.1.-</ecNumber>
    </submittedName>
</protein>
<keyword evidence="2 4" id="KW-0808">Transferase</keyword>
<evidence type="ECO:0000256" key="3">
    <source>
        <dbReference type="ARBA" id="ARBA00022691"/>
    </source>
</evidence>
<dbReference type="PROSITE" id="PS51682">
    <property type="entry name" value="SAM_OMT_I"/>
    <property type="match status" value="1"/>
</dbReference>
<dbReference type="EC" id="2.1.1.-" evidence="4"/>
<dbReference type="InterPro" id="IPR029063">
    <property type="entry name" value="SAM-dependent_MTases_sf"/>
</dbReference>
<name>A0A9Y2MY96_9PSEU</name>
<dbReference type="SUPFAM" id="SSF53335">
    <property type="entry name" value="S-adenosyl-L-methionine-dependent methyltransferases"/>
    <property type="match status" value="1"/>
</dbReference>
<evidence type="ECO:0000313" key="5">
    <source>
        <dbReference type="Proteomes" id="UP001236014"/>
    </source>
</evidence>
<reference evidence="4 5" key="1">
    <citation type="submission" date="2023-06" db="EMBL/GenBank/DDBJ databases">
        <authorList>
            <person name="Oyuntsetseg B."/>
            <person name="Kim S.B."/>
        </authorList>
    </citation>
    <scope>NUCLEOTIDE SEQUENCE [LARGE SCALE GENOMIC DNA]</scope>
    <source>
        <strain evidence="4 5">2-15</strain>
    </source>
</reference>
<dbReference type="PANTHER" id="PTHR10509">
    <property type="entry name" value="O-METHYLTRANSFERASE-RELATED"/>
    <property type="match status" value="1"/>
</dbReference>
<dbReference type="KEGG" id="acab:QRX50_02240"/>
<dbReference type="GO" id="GO:0008757">
    <property type="term" value="F:S-adenosylmethionine-dependent methyltransferase activity"/>
    <property type="evidence" value="ECO:0007669"/>
    <property type="project" value="TreeGrafter"/>
</dbReference>
<keyword evidence="3" id="KW-0949">S-adenosyl-L-methionine</keyword>
<proteinExistence type="predicted"/>
<dbReference type="Proteomes" id="UP001236014">
    <property type="component" value="Chromosome"/>
</dbReference>
<dbReference type="Gene3D" id="3.40.50.150">
    <property type="entry name" value="Vaccinia Virus protein VP39"/>
    <property type="match status" value="1"/>
</dbReference>
<keyword evidence="1 4" id="KW-0489">Methyltransferase</keyword>
<dbReference type="RefSeq" id="WP_285970330.1">
    <property type="nucleotide sequence ID" value="NZ_CP127294.1"/>
</dbReference>
<dbReference type="Pfam" id="PF01596">
    <property type="entry name" value="Methyltransf_3"/>
    <property type="match status" value="1"/>
</dbReference>
<keyword evidence="5" id="KW-1185">Reference proteome</keyword>
<evidence type="ECO:0000256" key="1">
    <source>
        <dbReference type="ARBA" id="ARBA00022603"/>
    </source>
</evidence>
<dbReference type="InterPro" id="IPR002935">
    <property type="entry name" value="SAM_O-MeTrfase"/>
</dbReference>
<dbReference type="GO" id="GO:0032259">
    <property type="term" value="P:methylation"/>
    <property type="evidence" value="ECO:0007669"/>
    <property type="project" value="UniProtKB-KW"/>
</dbReference>
<accession>A0A9Y2MY96</accession>
<dbReference type="EMBL" id="CP127294">
    <property type="protein sequence ID" value="WIX79647.1"/>
    <property type="molecule type" value="Genomic_DNA"/>
</dbReference>
<dbReference type="GO" id="GO:0008171">
    <property type="term" value="F:O-methyltransferase activity"/>
    <property type="evidence" value="ECO:0007669"/>
    <property type="project" value="InterPro"/>
</dbReference>
<sequence>MSSGTHAASAAEPVGAEYVDGYLPDDDVLAAARVRAADLGCAPLASGAGATLRFLAATLGARAVVEVGTGVGVSGLHLLRGMAPDGVLTSIDLEPEYQRAARKTFLEAGIPPGRTRLIVGRALDVLPRLTPGGYDLVFIDAARLEFPNYYEKGVSLLRRGGIIAFHNVLAGGRVADPSRRDPETLALREVARAMREDERLVPALLPVGGGLLVAAVG</sequence>
<dbReference type="AlphaFoldDB" id="A0A9Y2MY96"/>
<evidence type="ECO:0000256" key="2">
    <source>
        <dbReference type="ARBA" id="ARBA00022679"/>
    </source>
</evidence>
<dbReference type="InterPro" id="IPR050362">
    <property type="entry name" value="Cation-dep_OMT"/>
</dbReference>
<dbReference type="PANTHER" id="PTHR10509:SF85">
    <property type="entry name" value="O-METHYLTRANSFERASE RV1220C-RELATED"/>
    <property type="match status" value="1"/>
</dbReference>
<organism evidence="4 5">
    <name type="scientific">Amycolatopsis carbonis</name>
    <dbReference type="NCBI Taxonomy" id="715471"/>
    <lineage>
        <taxon>Bacteria</taxon>
        <taxon>Bacillati</taxon>
        <taxon>Actinomycetota</taxon>
        <taxon>Actinomycetes</taxon>
        <taxon>Pseudonocardiales</taxon>
        <taxon>Pseudonocardiaceae</taxon>
        <taxon>Amycolatopsis</taxon>
    </lineage>
</organism>